<organism evidence="1 2">
    <name type="scientific">Lutimaribacter degradans</name>
    <dbReference type="NCBI Taxonomy" id="2945989"/>
    <lineage>
        <taxon>Bacteria</taxon>
        <taxon>Pseudomonadati</taxon>
        <taxon>Pseudomonadota</taxon>
        <taxon>Alphaproteobacteria</taxon>
        <taxon>Rhodobacterales</taxon>
        <taxon>Roseobacteraceae</taxon>
        <taxon>Lutimaribacter</taxon>
    </lineage>
</organism>
<evidence type="ECO:0000313" key="2">
    <source>
        <dbReference type="Proteomes" id="UP001203036"/>
    </source>
</evidence>
<proteinExistence type="predicted"/>
<comment type="caution">
    <text evidence="1">The sequence shown here is derived from an EMBL/GenBank/DDBJ whole genome shotgun (WGS) entry which is preliminary data.</text>
</comment>
<sequence>MTGPNGKMIGGMADMRIAGAWVDDLGLTPDEVVQIVSDTMARNPDSNTSTAP</sequence>
<dbReference type="EMBL" id="JAMQGO010000023">
    <property type="protein sequence ID" value="MCM2563926.1"/>
    <property type="molecule type" value="Genomic_DNA"/>
</dbReference>
<evidence type="ECO:0000313" key="1">
    <source>
        <dbReference type="EMBL" id="MCM2563926.1"/>
    </source>
</evidence>
<reference evidence="1" key="1">
    <citation type="submission" date="2022-06" db="EMBL/GenBank/DDBJ databases">
        <title>Lutimaribacter sp. EGI FJ00013, a novel bacterium isolated from a salt lake sediment enrichment.</title>
        <authorList>
            <person name="Gao L."/>
            <person name="Fang B.-Z."/>
            <person name="Li W.-J."/>
        </authorList>
    </citation>
    <scope>NUCLEOTIDE SEQUENCE</scope>
    <source>
        <strain evidence="1">EGI FJ00013</strain>
    </source>
</reference>
<dbReference type="Proteomes" id="UP001203036">
    <property type="component" value="Unassembled WGS sequence"/>
</dbReference>
<gene>
    <name evidence="1" type="ORF">M8744_17395</name>
</gene>
<protein>
    <submittedName>
        <fullName evidence="1">Uncharacterized protein</fullName>
    </submittedName>
</protein>
<accession>A0ACC6A0P6</accession>
<keyword evidence="2" id="KW-1185">Reference proteome</keyword>
<name>A0ACC6A0P6_9RHOB</name>